<evidence type="ECO:0000313" key="2">
    <source>
        <dbReference type="EMBL" id="MED6162545.1"/>
    </source>
</evidence>
<accession>A0ABU6UQH3</accession>
<dbReference type="Proteomes" id="UP001341840">
    <property type="component" value="Unassembled WGS sequence"/>
</dbReference>
<name>A0ABU6UQH3_9FABA</name>
<evidence type="ECO:0000256" key="1">
    <source>
        <dbReference type="SAM" id="MobiDB-lite"/>
    </source>
</evidence>
<gene>
    <name evidence="2" type="ORF">PIB30_071471</name>
</gene>
<dbReference type="EMBL" id="JASCZI010121655">
    <property type="protein sequence ID" value="MED6162545.1"/>
    <property type="molecule type" value="Genomic_DNA"/>
</dbReference>
<keyword evidence="3" id="KW-1185">Reference proteome</keyword>
<protein>
    <submittedName>
        <fullName evidence="2">Uncharacterized protein</fullName>
    </submittedName>
</protein>
<sequence length="113" mass="12848">MGMSDGAWNAQCSGRTVYMCVELGIQCSESTREPYESVLNWMEAKFNHSVAQGIDYNPSESTRFPEKGEIDLKTMQRVDSEVFKSTPPFKMSFKESCESTQEEPESIHMSPDF</sequence>
<reference evidence="2 3" key="1">
    <citation type="journal article" date="2023" name="Plants (Basel)">
        <title>Bridging the Gap: Combining Genomics and Transcriptomics Approaches to Understand Stylosanthes scabra, an Orphan Legume from the Brazilian Caatinga.</title>
        <authorList>
            <person name="Ferreira-Neto J.R.C."/>
            <person name="da Silva M.D."/>
            <person name="Binneck E."/>
            <person name="de Melo N.F."/>
            <person name="da Silva R.H."/>
            <person name="de Melo A.L.T.M."/>
            <person name="Pandolfi V."/>
            <person name="Bustamante F.O."/>
            <person name="Brasileiro-Vidal A.C."/>
            <person name="Benko-Iseppon A.M."/>
        </authorList>
    </citation>
    <scope>NUCLEOTIDE SEQUENCE [LARGE SCALE GENOMIC DNA]</scope>
    <source>
        <tissue evidence="2">Leaves</tissue>
    </source>
</reference>
<evidence type="ECO:0000313" key="3">
    <source>
        <dbReference type="Proteomes" id="UP001341840"/>
    </source>
</evidence>
<feature type="region of interest" description="Disordered" evidence="1">
    <location>
        <begin position="93"/>
        <end position="113"/>
    </location>
</feature>
<organism evidence="2 3">
    <name type="scientific">Stylosanthes scabra</name>
    <dbReference type="NCBI Taxonomy" id="79078"/>
    <lineage>
        <taxon>Eukaryota</taxon>
        <taxon>Viridiplantae</taxon>
        <taxon>Streptophyta</taxon>
        <taxon>Embryophyta</taxon>
        <taxon>Tracheophyta</taxon>
        <taxon>Spermatophyta</taxon>
        <taxon>Magnoliopsida</taxon>
        <taxon>eudicotyledons</taxon>
        <taxon>Gunneridae</taxon>
        <taxon>Pentapetalae</taxon>
        <taxon>rosids</taxon>
        <taxon>fabids</taxon>
        <taxon>Fabales</taxon>
        <taxon>Fabaceae</taxon>
        <taxon>Papilionoideae</taxon>
        <taxon>50 kb inversion clade</taxon>
        <taxon>dalbergioids sensu lato</taxon>
        <taxon>Dalbergieae</taxon>
        <taxon>Pterocarpus clade</taxon>
        <taxon>Stylosanthes</taxon>
    </lineage>
</organism>
<comment type="caution">
    <text evidence="2">The sequence shown here is derived from an EMBL/GenBank/DDBJ whole genome shotgun (WGS) entry which is preliminary data.</text>
</comment>
<proteinExistence type="predicted"/>